<feature type="domain" description="ATPase of the ABC class C-terminal" evidence="2">
    <location>
        <begin position="163"/>
        <end position="426"/>
    </location>
</feature>
<proteinExistence type="predicted"/>
<dbReference type="InterPro" id="IPR027417">
    <property type="entry name" value="P-loop_NTPase"/>
</dbReference>
<dbReference type="EMBL" id="CP003697">
    <property type="protein sequence ID" value="AGF73568.1"/>
    <property type="molecule type" value="Genomic_DNA"/>
</dbReference>
<evidence type="ECO:0000259" key="3">
    <source>
        <dbReference type="Pfam" id="PF20446"/>
    </source>
</evidence>
<dbReference type="KEGG" id="chn:A605_12860"/>
<dbReference type="Pfam" id="PF21117">
    <property type="entry name" value="MRB1590_C"/>
    <property type="match status" value="1"/>
</dbReference>
<dbReference type="AlphaFoldDB" id="M1NQC1"/>
<evidence type="ECO:0000313" key="5">
    <source>
        <dbReference type="EMBL" id="AGF73568.1"/>
    </source>
</evidence>
<name>M1NQC1_9CORY</name>
<dbReference type="Pfam" id="PF09818">
    <property type="entry name" value="ABC_ATPase"/>
    <property type="match status" value="1"/>
</dbReference>
<evidence type="ECO:0000259" key="2">
    <source>
        <dbReference type="Pfam" id="PF09818"/>
    </source>
</evidence>
<evidence type="ECO:0000256" key="1">
    <source>
        <dbReference type="SAM" id="MobiDB-lite"/>
    </source>
</evidence>
<feature type="region of interest" description="Disordered" evidence="1">
    <location>
        <begin position="421"/>
        <end position="472"/>
    </location>
</feature>
<reference evidence="5 6" key="1">
    <citation type="journal article" date="2012" name="Stand. Genomic Sci.">
        <title>Genome sequence of the halotolerant bacterium Corynebacterium halotolerans type strain YIM 70093(T) (= DSM 44683(T)).</title>
        <authorList>
            <person name="Ruckert C."/>
            <person name="Albersmeier A."/>
            <person name="Al-Dilaimi A."/>
            <person name="Niehaus K."/>
            <person name="Szczepanowski R."/>
            <person name="Kalinowski J."/>
        </authorList>
    </citation>
    <scope>NUCLEOTIDE SEQUENCE [LARGE SCALE GENOMIC DNA]</scope>
    <source>
        <strain evidence="5">YIM 70093</strain>
    </source>
</reference>
<accession>M1NQC1</accession>
<gene>
    <name evidence="5" type="ORF">A605_12860</name>
</gene>
<evidence type="ECO:0000259" key="4">
    <source>
        <dbReference type="Pfam" id="PF21117"/>
    </source>
</evidence>
<dbReference type="PATRIC" id="fig|1121362.3.peg.2614"/>
<keyword evidence="6" id="KW-1185">Reference proteome</keyword>
<dbReference type="Pfam" id="PF20446">
    <property type="entry name" value="ABC_N"/>
    <property type="match status" value="1"/>
</dbReference>
<sequence length="570" mass="60536">MTTLAQELDKLDGAGYGAYKSLRGSHDLGRGLTLDIDRVQSDPFAPPSLVRVTVPRSALPVDAGLLDASPVAAADHLTRRVASAIRGLGVRGGKEQGSLGIDVPGQQVLERSSVRIDDREVSVRLDAALPARGRRIRGQAARRLLCDVLPQVIDDALFRVDAAALREAVVLHLDQADLRGKLVEHDLLAFVSDGAVLARASGDSDLPLGSAVMFSSPDSLRRTFTLRSGREVTGMALPRGVTLIVGGGYHGKSTLLKALERGVYDHIGGDGREFAVAVGDAMALRAEDGRSVTDVDISQFIGDLPSGTDTTRFTTPNASGSTSQAAGLVEALEAGATTLLIDEDTSATNFMIRDERMRALVPHEPITPLLDRVRALWESLGVSTVLVAGGSGAFLDVADRVILLDSYRPLDVTDRARELAGAREAQAPFPTADARVPERGSPTPESRGARGGHGSHGGRGGPRGPKPPRAKGLSSIQLGEEFIDLSAVSQLVDDSQTRAIAAVLARLGELSDGRRSLGELVDDVLARVDADGIDTVSGQRRNFHPGRLARPRKQEIMAAVNRYRRLRCSH</sequence>
<evidence type="ECO:0000313" key="6">
    <source>
        <dbReference type="Proteomes" id="UP000011723"/>
    </source>
</evidence>
<dbReference type="RefSeq" id="WP_015401982.1">
    <property type="nucleotide sequence ID" value="NC_020302.1"/>
</dbReference>
<dbReference type="InterPro" id="IPR046834">
    <property type="entry name" value="ABC_ATPase_C"/>
</dbReference>
<feature type="compositionally biased region" description="Gly residues" evidence="1">
    <location>
        <begin position="449"/>
        <end position="463"/>
    </location>
</feature>
<dbReference type="InterPro" id="IPR019195">
    <property type="entry name" value="ABC_ATPase_put"/>
</dbReference>
<feature type="domain" description="ATPase of the ABC class N-terminal" evidence="3">
    <location>
        <begin position="1"/>
        <end position="158"/>
    </location>
</feature>
<organism evidence="5 6">
    <name type="scientific">Corynebacterium halotolerans YIM 70093 = DSM 44683</name>
    <dbReference type="NCBI Taxonomy" id="1121362"/>
    <lineage>
        <taxon>Bacteria</taxon>
        <taxon>Bacillati</taxon>
        <taxon>Actinomycetota</taxon>
        <taxon>Actinomycetes</taxon>
        <taxon>Mycobacteriales</taxon>
        <taxon>Corynebacteriaceae</taxon>
        <taxon>Corynebacterium</taxon>
    </lineage>
</organism>
<dbReference type="SUPFAM" id="SSF52540">
    <property type="entry name" value="P-loop containing nucleoside triphosphate hydrolases"/>
    <property type="match status" value="1"/>
</dbReference>
<dbReference type="Proteomes" id="UP000011723">
    <property type="component" value="Chromosome"/>
</dbReference>
<protein>
    <submittedName>
        <fullName evidence="5">Putative ATPase of the ABC class</fullName>
    </submittedName>
</protein>
<dbReference type="STRING" id="1121362.A605_12860"/>
<dbReference type="HOGENOM" id="CLU_021720_2_0_11"/>
<dbReference type="InterPro" id="IPR049069">
    <property type="entry name" value="MRB1590-like_C"/>
</dbReference>
<dbReference type="eggNOG" id="COG3044">
    <property type="taxonomic scope" value="Bacteria"/>
</dbReference>
<dbReference type="OrthoDB" id="9809999at2"/>
<dbReference type="InterPro" id="IPR046833">
    <property type="entry name" value="ABC_N"/>
</dbReference>
<dbReference type="PANTHER" id="PTHR38149">
    <property type="entry name" value="ATPASE"/>
    <property type="match status" value="1"/>
</dbReference>
<dbReference type="PANTHER" id="PTHR38149:SF1">
    <property type="entry name" value="ATPASE"/>
    <property type="match status" value="1"/>
</dbReference>
<feature type="domain" description="MRB1590-like C-terminal" evidence="4">
    <location>
        <begin position="469"/>
        <end position="568"/>
    </location>
</feature>